<dbReference type="Gene3D" id="3.40.30.10">
    <property type="entry name" value="Glutaredoxin"/>
    <property type="match status" value="1"/>
</dbReference>
<proteinExistence type="predicted"/>
<dbReference type="EMBL" id="LAZR01036900">
    <property type="protein sequence ID" value="KKL23643.1"/>
    <property type="molecule type" value="Genomic_DNA"/>
</dbReference>
<feature type="domain" description="Thioredoxin" evidence="1">
    <location>
        <begin position="12"/>
        <end position="163"/>
    </location>
</feature>
<reference evidence="2" key="1">
    <citation type="journal article" date="2015" name="Nature">
        <title>Complex archaea that bridge the gap between prokaryotes and eukaryotes.</title>
        <authorList>
            <person name="Spang A."/>
            <person name="Saw J.H."/>
            <person name="Jorgensen S.L."/>
            <person name="Zaremba-Niedzwiedzka K."/>
            <person name="Martijn J."/>
            <person name="Lind A.E."/>
            <person name="van Eijk R."/>
            <person name="Schleper C."/>
            <person name="Guy L."/>
            <person name="Ettema T.J."/>
        </authorList>
    </citation>
    <scope>NUCLEOTIDE SEQUENCE</scope>
</reference>
<dbReference type="PROSITE" id="PS51352">
    <property type="entry name" value="THIOREDOXIN_2"/>
    <property type="match status" value="1"/>
</dbReference>
<dbReference type="PROSITE" id="PS00194">
    <property type="entry name" value="THIOREDOXIN_1"/>
    <property type="match status" value="1"/>
</dbReference>
<name>A0A0F9EI89_9ZZZZ</name>
<dbReference type="AlphaFoldDB" id="A0A0F9EI89"/>
<dbReference type="GO" id="GO:0016491">
    <property type="term" value="F:oxidoreductase activity"/>
    <property type="evidence" value="ECO:0007669"/>
    <property type="project" value="InterPro"/>
</dbReference>
<dbReference type="CDD" id="cd02966">
    <property type="entry name" value="TlpA_like_family"/>
    <property type="match status" value="1"/>
</dbReference>
<comment type="caution">
    <text evidence="2">The sequence shown here is derived from an EMBL/GenBank/DDBJ whole genome shotgun (WGS) entry which is preliminary data.</text>
</comment>
<feature type="non-terminal residue" evidence="2">
    <location>
        <position position="1"/>
    </location>
</feature>
<dbReference type="InterPro" id="IPR000866">
    <property type="entry name" value="AhpC/TSA"/>
</dbReference>
<dbReference type="InterPro" id="IPR017937">
    <property type="entry name" value="Thioredoxin_CS"/>
</dbReference>
<protein>
    <recommendedName>
        <fullName evidence="1">Thioredoxin domain-containing protein</fullName>
    </recommendedName>
</protein>
<dbReference type="InterPro" id="IPR050553">
    <property type="entry name" value="Thioredoxin_ResA/DsbE_sf"/>
</dbReference>
<dbReference type="InterPro" id="IPR036249">
    <property type="entry name" value="Thioredoxin-like_sf"/>
</dbReference>
<dbReference type="Pfam" id="PF00578">
    <property type="entry name" value="AhpC-TSA"/>
    <property type="match status" value="1"/>
</dbReference>
<dbReference type="GO" id="GO:0016209">
    <property type="term" value="F:antioxidant activity"/>
    <property type="evidence" value="ECO:0007669"/>
    <property type="project" value="InterPro"/>
</dbReference>
<dbReference type="InterPro" id="IPR013766">
    <property type="entry name" value="Thioredoxin_domain"/>
</dbReference>
<dbReference type="SUPFAM" id="SSF52833">
    <property type="entry name" value="Thioredoxin-like"/>
    <property type="match status" value="1"/>
</dbReference>
<evidence type="ECO:0000313" key="2">
    <source>
        <dbReference type="EMBL" id="KKL23643.1"/>
    </source>
</evidence>
<dbReference type="PANTHER" id="PTHR42852">
    <property type="entry name" value="THIOL:DISULFIDE INTERCHANGE PROTEIN DSBE"/>
    <property type="match status" value="1"/>
</dbReference>
<accession>A0A0F9EI89</accession>
<gene>
    <name evidence="2" type="ORF">LCGC14_2423340</name>
</gene>
<sequence>AALVPPGMAVEAKEGSLAPDFLLKTLDDGEIRLSDLRGKGVIVNLWATWCGPCRKEMPQFVAAYDRYQKEGLEIIAVNLQESRSIIQPFVDDFGMDFPVALDKRGAVSDEYRIIGLPMTYFIDREGVIRSVFQGPFLERLEGTQVQAAIEQDELTRRIEEILE</sequence>
<organism evidence="2">
    <name type="scientific">marine sediment metagenome</name>
    <dbReference type="NCBI Taxonomy" id="412755"/>
    <lineage>
        <taxon>unclassified sequences</taxon>
        <taxon>metagenomes</taxon>
        <taxon>ecological metagenomes</taxon>
    </lineage>
</organism>
<evidence type="ECO:0000259" key="1">
    <source>
        <dbReference type="PROSITE" id="PS51352"/>
    </source>
</evidence>
<dbReference type="PANTHER" id="PTHR42852:SF17">
    <property type="entry name" value="THIOREDOXIN-LIKE PROTEIN HI_1115"/>
    <property type="match status" value="1"/>
</dbReference>